<proteinExistence type="predicted"/>
<dbReference type="Proteomes" id="UP000002207">
    <property type="component" value="Chromosome"/>
</dbReference>
<dbReference type="AlphaFoldDB" id="C1F8X4"/>
<dbReference type="HOGENOM" id="CLU_1965739_0_0_0"/>
<evidence type="ECO:0000313" key="1">
    <source>
        <dbReference type="EMBL" id="ACO33204.1"/>
    </source>
</evidence>
<gene>
    <name evidence="1" type="ordered locus">ACP_2034</name>
</gene>
<evidence type="ECO:0000313" key="2">
    <source>
        <dbReference type="Proteomes" id="UP000002207"/>
    </source>
</evidence>
<sequence>MNPKHQLRHARQQRHHRWLIHIAPRQVAAAHNEVQLITKNAIPGMLHQHIAQHLHGNLQQAKGKREIQRGAKGVRPRLRALHRENIRGFWHAAGSCFLSQWFTSPYAAAFTPVPLFARRRTNDEFPR</sequence>
<reference evidence="1 2" key="1">
    <citation type="journal article" date="2009" name="Appl. Environ. Microbiol.">
        <title>Three genomes from the phylum Acidobacteria provide insight into the lifestyles of these microorganisms in soils.</title>
        <authorList>
            <person name="Ward N.L."/>
            <person name="Challacombe J.F."/>
            <person name="Janssen P.H."/>
            <person name="Henrissat B."/>
            <person name="Coutinho P.M."/>
            <person name="Wu M."/>
            <person name="Xie G."/>
            <person name="Haft D.H."/>
            <person name="Sait M."/>
            <person name="Badger J."/>
            <person name="Barabote R.D."/>
            <person name="Bradley B."/>
            <person name="Brettin T.S."/>
            <person name="Brinkac L.M."/>
            <person name="Bruce D."/>
            <person name="Creasy T."/>
            <person name="Daugherty S.C."/>
            <person name="Davidsen T.M."/>
            <person name="DeBoy R.T."/>
            <person name="Detter J.C."/>
            <person name="Dodson R.J."/>
            <person name="Durkin A.S."/>
            <person name="Ganapathy A."/>
            <person name="Gwinn-Giglio M."/>
            <person name="Han C.S."/>
            <person name="Khouri H."/>
            <person name="Kiss H."/>
            <person name="Kothari S.P."/>
            <person name="Madupu R."/>
            <person name="Nelson K.E."/>
            <person name="Nelson W.C."/>
            <person name="Paulsen I."/>
            <person name="Penn K."/>
            <person name="Ren Q."/>
            <person name="Rosovitz M.J."/>
            <person name="Selengut J.D."/>
            <person name="Shrivastava S."/>
            <person name="Sullivan S.A."/>
            <person name="Tapia R."/>
            <person name="Thompson L.S."/>
            <person name="Watkins K.L."/>
            <person name="Yang Q."/>
            <person name="Yu C."/>
            <person name="Zafar N."/>
            <person name="Zhou L."/>
            <person name="Kuske C.R."/>
        </authorList>
    </citation>
    <scope>NUCLEOTIDE SEQUENCE [LARGE SCALE GENOMIC DNA]</scope>
    <source>
        <strain evidence="2">ATCC 51196 / DSM 11244 / BCRC 80197 / JCM 7670 / NBRC 15755 / NCIMB 13165 / 161</strain>
    </source>
</reference>
<name>C1F8X4_ACIC5</name>
<organism evidence="1 2">
    <name type="scientific">Acidobacterium capsulatum (strain ATCC 51196 / DSM 11244 / BCRC 80197 / JCM 7670 / NBRC 15755 / NCIMB 13165 / 161)</name>
    <dbReference type="NCBI Taxonomy" id="240015"/>
    <lineage>
        <taxon>Bacteria</taxon>
        <taxon>Pseudomonadati</taxon>
        <taxon>Acidobacteriota</taxon>
        <taxon>Terriglobia</taxon>
        <taxon>Terriglobales</taxon>
        <taxon>Acidobacteriaceae</taxon>
        <taxon>Acidobacterium</taxon>
    </lineage>
</organism>
<keyword evidence="2" id="KW-1185">Reference proteome</keyword>
<accession>C1F8X4</accession>
<dbReference type="InParanoid" id="C1F8X4"/>
<dbReference type="KEGG" id="aca:ACP_2034"/>
<dbReference type="EMBL" id="CP001472">
    <property type="protein sequence ID" value="ACO33204.1"/>
    <property type="molecule type" value="Genomic_DNA"/>
</dbReference>
<protein>
    <submittedName>
        <fullName evidence="1">Uncharacterized protein</fullName>
    </submittedName>
</protein>